<keyword evidence="7 13" id="KW-0067">ATP-binding</keyword>
<dbReference type="InterPro" id="IPR001650">
    <property type="entry name" value="Helicase_C-like"/>
</dbReference>
<keyword evidence="4 13" id="KW-0547">Nucleotide-binding</keyword>
<dbReference type="Proteomes" id="UP001595967">
    <property type="component" value="Unassembled WGS sequence"/>
</dbReference>
<evidence type="ECO:0000259" key="15">
    <source>
        <dbReference type="PROSITE" id="PS50151"/>
    </source>
</evidence>
<dbReference type="Pfam" id="PF00271">
    <property type="entry name" value="Helicase_C"/>
    <property type="match status" value="1"/>
</dbReference>
<feature type="domain" description="Helicase ATP-binding" evidence="16">
    <location>
        <begin position="43"/>
        <end position="177"/>
    </location>
</feature>
<dbReference type="CDD" id="cd18790">
    <property type="entry name" value="SF2_C_UvrB"/>
    <property type="match status" value="1"/>
</dbReference>
<dbReference type="NCBIfam" id="TIGR00631">
    <property type="entry name" value="uvrb"/>
    <property type="match status" value="1"/>
</dbReference>
<comment type="subcellular location">
    <subcellularLocation>
        <location evidence="1 13 14">Cytoplasm</location>
    </subcellularLocation>
</comment>
<comment type="function">
    <text evidence="13">The UvrABC repair system catalyzes the recognition and processing of DNA lesions. A damage recognition complex composed of 2 UvrA and 2 UvrB subunits scans DNA for abnormalities. Upon binding of the UvrA(2)B(2) complex to a putative damaged site, the DNA wraps around one UvrB monomer. DNA wrap is dependent on ATP binding by UvrB and probably causes local melting of the DNA helix, facilitating insertion of UvrB beta-hairpin between the DNA strands. Then UvrB probes one DNA strand for the presence of a lesion. If a lesion is found the UvrA subunits dissociate and the UvrB-DNA preincision complex is formed. This complex is subsequently bound by UvrC and the second UvrB is released. If no lesion is found, the DNA wraps around the other UvrB subunit that will check the other stand for damage.</text>
</comment>
<dbReference type="SUPFAM" id="SSF46600">
    <property type="entry name" value="C-terminal UvrC-binding domain of UvrB"/>
    <property type="match status" value="1"/>
</dbReference>
<comment type="domain">
    <text evidence="13">The beta-hairpin motif is involved in DNA binding.</text>
</comment>
<dbReference type="HAMAP" id="MF_00204">
    <property type="entry name" value="UvrB"/>
    <property type="match status" value="1"/>
</dbReference>
<dbReference type="Pfam" id="PF04851">
    <property type="entry name" value="ResIII"/>
    <property type="match status" value="1"/>
</dbReference>
<protein>
    <recommendedName>
        <fullName evidence="12 13">UvrABC system protein B</fullName>
        <shortName evidence="13">Protein UvrB</shortName>
    </recommendedName>
    <alternativeName>
        <fullName evidence="13">Excinuclease ABC subunit B</fullName>
    </alternativeName>
</protein>
<reference evidence="19" key="1">
    <citation type="journal article" date="2019" name="Int. J. Syst. Evol. Microbiol.">
        <title>The Global Catalogue of Microorganisms (GCM) 10K type strain sequencing project: providing services to taxonomists for standard genome sequencing and annotation.</title>
        <authorList>
            <consortium name="The Broad Institute Genomics Platform"/>
            <consortium name="The Broad Institute Genome Sequencing Center for Infectious Disease"/>
            <person name="Wu L."/>
            <person name="Ma J."/>
        </authorList>
    </citation>
    <scope>NUCLEOTIDE SEQUENCE [LARGE SCALE GENOMIC DNA]</scope>
    <source>
        <strain evidence="19">JCM 11650</strain>
    </source>
</reference>
<evidence type="ECO:0000256" key="1">
    <source>
        <dbReference type="ARBA" id="ARBA00004496"/>
    </source>
</evidence>
<dbReference type="InterPro" id="IPR001943">
    <property type="entry name" value="UVR_dom"/>
</dbReference>
<comment type="similarity">
    <text evidence="2 13 14">Belongs to the UvrB family.</text>
</comment>
<evidence type="ECO:0000256" key="5">
    <source>
        <dbReference type="ARBA" id="ARBA00022763"/>
    </source>
</evidence>
<dbReference type="Pfam" id="PF17757">
    <property type="entry name" value="UvrB_inter"/>
    <property type="match status" value="1"/>
</dbReference>
<dbReference type="CDD" id="cd17916">
    <property type="entry name" value="DEXHc_UvrB"/>
    <property type="match status" value="1"/>
</dbReference>
<evidence type="ECO:0000256" key="10">
    <source>
        <dbReference type="ARBA" id="ARBA00023236"/>
    </source>
</evidence>
<proteinExistence type="inferred from homology"/>
<evidence type="ECO:0000256" key="2">
    <source>
        <dbReference type="ARBA" id="ARBA00008533"/>
    </source>
</evidence>
<dbReference type="InterPro" id="IPR027417">
    <property type="entry name" value="P-loop_NTPase"/>
</dbReference>
<dbReference type="Gene3D" id="6.10.140.240">
    <property type="match status" value="1"/>
</dbReference>
<dbReference type="PANTHER" id="PTHR24029:SF0">
    <property type="entry name" value="UVRABC SYSTEM PROTEIN B"/>
    <property type="match status" value="1"/>
</dbReference>
<dbReference type="SUPFAM" id="SSF52540">
    <property type="entry name" value="P-loop containing nucleoside triphosphate hydrolases"/>
    <property type="match status" value="2"/>
</dbReference>
<name>A0ABV9H0L8_9BURK</name>
<evidence type="ECO:0000256" key="4">
    <source>
        <dbReference type="ARBA" id="ARBA00022741"/>
    </source>
</evidence>
<dbReference type="Pfam" id="PF12344">
    <property type="entry name" value="UvrB"/>
    <property type="match status" value="1"/>
</dbReference>
<evidence type="ECO:0000256" key="11">
    <source>
        <dbReference type="ARBA" id="ARBA00026033"/>
    </source>
</evidence>
<evidence type="ECO:0000256" key="3">
    <source>
        <dbReference type="ARBA" id="ARBA00022490"/>
    </source>
</evidence>
<dbReference type="GO" id="GO:0016787">
    <property type="term" value="F:hydrolase activity"/>
    <property type="evidence" value="ECO:0007669"/>
    <property type="project" value="UniProtKB-KW"/>
</dbReference>
<keyword evidence="3 13" id="KW-0963">Cytoplasm</keyword>
<keyword evidence="5 13" id="KW-0227">DNA damage</keyword>
<comment type="subunit">
    <text evidence="11 13 14">Forms a heterotetramer with UvrA during the search for lesions. Interacts with UvrC in an incision complex.</text>
</comment>
<evidence type="ECO:0000256" key="6">
    <source>
        <dbReference type="ARBA" id="ARBA00022769"/>
    </source>
</evidence>
<dbReference type="InterPro" id="IPR041471">
    <property type="entry name" value="UvrB_inter"/>
</dbReference>
<dbReference type="InterPro" id="IPR014001">
    <property type="entry name" value="Helicase_ATP-bd"/>
</dbReference>
<dbReference type="InterPro" id="IPR004807">
    <property type="entry name" value="UvrB"/>
</dbReference>
<evidence type="ECO:0000256" key="8">
    <source>
        <dbReference type="ARBA" id="ARBA00022881"/>
    </source>
</evidence>
<dbReference type="EMBL" id="JBHSEW010000010">
    <property type="protein sequence ID" value="MFC4622939.1"/>
    <property type="molecule type" value="Genomic_DNA"/>
</dbReference>
<organism evidence="18 19">
    <name type="scientific">Comamonas nitrativorans</name>
    <dbReference type="NCBI Taxonomy" id="108437"/>
    <lineage>
        <taxon>Bacteria</taxon>
        <taxon>Pseudomonadati</taxon>
        <taxon>Pseudomonadota</taxon>
        <taxon>Betaproteobacteria</taxon>
        <taxon>Burkholderiales</taxon>
        <taxon>Comamonadaceae</taxon>
        <taxon>Comamonas</taxon>
    </lineage>
</organism>
<evidence type="ECO:0000256" key="12">
    <source>
        <dbReference type="ARBA" id="ARBA00029504"/>
    </source>
</evidence>
<keyword evidence="18" id="KW-0378">Hydrolase</keyword>
<dbReference type="PROSITE" id="PS50151">
    <property type="entry name" value="UVR"/>
    <property type="match status" value="1"/>
</dbReference>
<dbReference type="RefSeq" id="WP_377726615.1">
    <property type="nucleotide sequence ID" value="NZ_JBHSEW010000010.1"/>
</dbReference>
<dbReference type="PROSITE" id="PS51192">
    <property type="entry name" value="HELICASE_ATP_BIND_1"/>
    <property type="match status" value="1"/>
</dbReference>
<evidence type="ECO:0000259" key="16">
    <source>
        <dbReference type="PROSITE" id="PS51192"/>
    </source>
</evidence>
<dbReference type="NCBIfam" id="NF003673">
    <property type="entry name" value="PRK05298.1"/>
    <property type="match status" value="1"/>
</dbReference>
<dbReference type="PANTHER" id="PTHR24029">
    <property type="entry name" value="UVRABC SYSTEM PROTEIN B"/>
    <property type="match status" value="1"/>
</dbReference>
<dbReference type="Pfam" id="PF02151">
    <property type="entry name" value="UVR"/>
    <property type="match status" value="1"/>
</dbReference>
<feature type="domain" description="UVR" evidence="15">
    <location>
        <begin position="647"/>
        <end position="682"/>
    </location>
</feature>
<feature type="short sequence motif" description="Beta-hairpin" evidence="13">
    <location>
        <begin position="109"/>
        <end position="132"/>
    </location>
</feature>
<evidence type="ECO:0000256" key="9">
    <source>
        <dbReference type="ARBA" id="ARBA00023204"/>
    </source>
</evidence>
<keyword evidence="9 13" id="KW-0234">DNA repair</keyword>
<dbReference type="InterPro" id="IPR006935">
    <property type="entry name" value="Helicase/UvrB_N"/>
</dbReference>
<evidence type="ECO:0000313" key="19">
    <source>
        <dbReference type="Proteomes" id="UP001595967"/>
    </source>
</evidence>
<dbReference type="PROSITE" id="PS51194">
    <property type="entry name" value="HELICASE_CTER"/>
    <property type="match status" value="1"/>
</dbReference>
<feature type="domain" description="Helicase C-terminal" evidence="17">
    <location>
        <begin position="447"/>
        <end position="613"/>
    </location>
</feature>
<evidence type="ECO:0000256" key="14">
    <source>
        <dbReference type="RuleBase" id="RU003587"/>
    </source>
</evidence>
<sequence>MQQPTPSPAPAGQFVHFENSPFALFQPYPPAGDQPTAIAQLVEGVQDGEAFQTLLGVTGSGKTFTMANVIARLGRPAIVFAPNKTLAAQLYSEFREFFPRNAVEYFVSYYDYYQPEAYVPQRDLFIEKDSAINEHIEQMRLSCTKSLLERRDVVIVATVSAIYGIGEPESYHQMVLMLRVGDRIPQRELIAQLVRMQYQRNDDDFSRGKFRVRGDTIDVFPAEHSELAIRIELFDDEVDGLQLFDPLTGQVQQRIPRFAVYPSSHYVTPRDVVLRAVDTIKEELRERVQQFVEAGKLVEAQRLEQRTRFDLEMLSELGHCKGIENYSRHLSGAAPGEPPATLTDYLPKDALMFLDESHQMMGQLSAMYNGDRSRKTTLVEYGFRLPSALDNRPLKLQEFEQRMRQAIFVSATPADYEKQHSGQVVEQVVRPTGLVDPEIEVRPASSQVDDVLQEIRLRAQQNERVLITTLTKRMAEQLTEYLSENGVRVRYLHSDVDTVERVEIIRDLRLGAFDVLVGINLLREGLDIPEVSLVAILDADKEGFLRAERSLIQTIGRAARNLHGKAILYADRITDSMRRAIDETERRRAKQTAFNLEHGIEPKAIVKRVKDLIDGVYSDKSQQQSREVARAAAGAQAVAVLSEADLAKEIKRVEKEMLDCAKRLEFESAARLRDRLALLKNQLLGV</sequence>
<gene>
    <name evidence="13 18" type="primary">uvrB</name>
    <name evidence="18" type="ORF">ACFO3A_12035</name>
</gene>
<dbReference type="Gene3D" id="3.40.50.300">
    <property type="entry name" value="P-loop containing nucleotide triphosphate hydrolases"/>
    <property type="match status" value="3"/>
</dbReference>
<evidence type="ECO:0000313" key="18">
    <source>
        <dbReference type="EMBL" id="MFC4622939.1"/>
    </source>
</evidence>
<dbReference type="SMART" id="SM00487">
    <property type="entry name" value="DEXDc"/>
    <property type="match status" value="1"/>
</dbReference>
<feature type="binding site" evidence="13">
    <location>
        <begin position="56"/>
        <end position="63"/>
    </location>
    <ligand>
        <name>ATP</name>
        <dbReference type="ChEBI" id="CHEBI:30616"/>
    </ligand>
</feature>
<dbReference type="InterPro" id="IPR036876">
    <property type="entry name" value="UVR_dom_sf"/>
</dbReference>
<comment type="caution">
    <text evidence="18">The sequence shown here is derived from an EMBL/GenBank/DDBJ whole genome shotgun (WGS) entry which is preliminary data.</text>
</comment>
<accession>A0ABV9H0L8</accession>
<evidence type="ECO:0000256" key="13">
    <source>
        <dbReference type="HAMAP-Rule" id="MF_00204"/>
    </source>
</evidence>
<evidence type="ECO:0000259" key="17">
    <source>
        <dbReference type="PROSITE" id="PS51194"/>
    </source>
</evidence>
<dbReference type="InterPro" id="IPR024759">
    <property type="entry name" value="UvrB_YAD/RRR_dom"/>
</dbReference>
<dbReference type="Gene3D" id="4.10.860.10">
    <property type="entry name" value="UVR domain"/>
    <property type="match status" value="1"/>
</dbReference>
<keyword evidence="19" id="KW-1185">Reference proteome</keyword>
<dbReference type="SMART" id="SM00490">
    <property type="entry name" value="HELICc"/>
    <property type="match status" value="1"/>
</dbReference>
<evidence type="ECO:0000256" key="7">
    <source>
        <dbReference type="ARBA" id="ARBA00022840"/>
    </source>
</evidence>
<keyword evidence="6 13" id="KW-0228">DNA excision</keyword>
<keyword evidence="8 13" id="KW-0267">Excision nuclease</keyword>
<keyword evidence="10 13" id="KW-0742">SOS response</keyword>